<reference evidence="2 3" key="1">
    <citation type="submission" date="2016-04" db="EMBL/GenBank/DDBJ databases">
        <title>Complete genome sequence of Pseudomonas sp. LAB-08 isolated from TCE contaminated aquifer soil.</title>
        <authorList>
            <person name="Dohra H."/>
            <person name="Suzuki K."/>
            <person name="Fatma A."/>
            <person name="Inuzuka Y."/>
            <person name="Honjo M."/>
            <person name="Tashiro Y."/>
            <person name="Futamata H."/>
        </authorList>
    </citation>
    <scope>NUCLEOTIDE SEQUENCE [LARGE SCALE GENOMIC DNA]</scope>
    <source>
        <strain evidence="2 3">LAB-08</strain>
    </source>
</reference>
<protein>
    <submittedName>
        <fullName evidence="2">Ribonuclease E inhibitor RraB</fullName>
    </submittedName>
</protein>
<feature type="domain" description="Regulator of ribonuclease activity B" evidence="1">
    <location>
        <begin position="8"/>
        <end position="105"/>
    </location>
</feature>
<evidence type="ECO:0000259" key="1">
    <source>
        <dbReference type="Pfam" id="PF06877"/>
    </source>
</evidence>
<name>A0ABM7RZ76_9PSED</name>
<keyword evidence="3" id="KW-1185">Reference proteome</keyword>
<dbReference type="Gene3D" id="3.30.70.970">
    <property type="entry name" value="RraB-like"/>
    <property type="match status" value="1"/>
</dbReference>
<organism evidence="2 3">
    <name type="scientific">Pseudomonas izuensis</name>
    <dbReference type="NCBI Taxonomy" id="2684212"/>
    <lineage>
        <taxon>Bacteria</taxon>
        <taxon>Pseudomonadati</taxon>
        <taxon>Pseudomonadota</taxon>
        <taxon>Gammaproteobacteria</taxon>
        <taxon>Pseudomonadales</taxon>
        <taxon>Pseudomonadaceae</taxon>
        <taxon>Pseudomonas</taxon>
    </lineage>
</organism>
<dbReference type="Pfam" id="PF06877">
    <property type="entry name" value="RraB"/>
    <property type="match status" value="1"/>
</dbReference>
<evidence type="ECO:0000313" key="3">
    <source>
        <dbReference type="Proteomes" id="UP000218595"/>
    </source>
</evidence>
<sequence>MSTAYQEDISSSVLRRMKEGGFDFSRFHPIEFYAIFPDEERARRAAGHFHRGESLNAQISVRDDGAWALELSKVMYATYDDIGDFEQGFEAVVEPLGGIIEGWGVKQEVRGRLA</sequence>
<dbReference type="RefSeq" id="WP_053157306.1">
    <property type="nucleotide sequence ID" value="NZ_AP017423.2"/>
</dbReference>
<proteinExistence type="predicted"/>
<gene>
    <name evidence="2" type="ORF">LAB08_R43900</name>
</gene>
<dbReference type="InterPro" id="IPR009671">
    <property type="entry name" value="RraB_dom"/>
</dbReference>
<dbReference type="SUPFAM" id="SSF89946">
    <property type="entry name" value="Hypothetical protein VC0424"/>
    <property type="match status" value="1"/>
</dbReference>
<accession>A0ABM7RZ76</accession>
<dbReference type="Proteomes" id="UP000218595">
    <property type="component" value="Chromosome"/>
</dbReference>
<evidence type="ECO:0000313" key="2">
    <source>
        <dbReference type="EMBL" id="BCX69737.1"/>
    </source>
</evidence>
<dbReference type="InterPro" id="IPR036701">
    <property type="entry name" value="RraB-like_sf"/>
</dbReference>
<dbReference type="EMBL" id="AP017423">
    <property type="protein sequence ID" value="BCX69737.1"/>
    <property type="molecule type" value="Genomic_DNA"/>
</dbReference>